<dbReference type="InterPro" id="IPR050943">
    <property type="entry name" value="Glycosyltr_29_Sialyltrsf"/>
</dbReference>
<keyword evidence="6" id="KW-0735">Signal-anchor</keyword>
<keyword evidence="9 11" id="KW-0472">Membrane</keyword>
<comment type="subcellular location">
    <subcellularLocation>
        <location evidence="1">Golgi apparatus membrane</location>
        <topology evidence="1">Single-pass type II membrane protein</topology>
    </subcellularLocation>
</comment>
<dbReference type="Pfam" id="PF00777">
    <property type="entry name" value="Glyco_transf_29"/>
    <property type="match status" value="1"/>
</dbReference>
<dbReference type="PANTHER" id="PTHR11987">
    <property type="entry name" value="ALPHA-2,8-SIALYLTRANSFERASE"/>
    <property type="match status" value="1"/>
</dbReference>
<keyword evidence="5 11" id="KW-0812">Transmembrane</keyword>
<gene>
    <name evidence="13" type="primary">LOC100369813</name>
</gene>
<evidence type="ECO:0000256" key="4">
    <source>
        <dbReference type="ARBA" id="ARBA00022679"/>
    </source>
</evidence>
<evidence type="ECO:0000313" key="13">
    <source>
        <dbReference type="RefSeq" id="XP_006815932.1"/>
    </source>
</evidence>
<keyword evidence="4" id="KW-0808">Transferase</keyword>
<keyword evidence="12" id="KW-1185">Reference proteome</keyword>
<evidence type="ECO:0000256" key="3">
    <source>
        <dbReference type="ARBA" id="ARBA00022676"/>
    </source>
</evidence>
<sequence length="354" mass="41120">MTDGMNVLAQRIFFFLLTTAVVMMYYYQARYMTNAQTCQDMSCFKMKRHLPPCTRCPTGLRNCESLADLRNYFSQYIDLKKTIAIYKDQNKLDRRCCPQKLNFGTESETYMEMVKDFYTIEQQKSCAIVGNGGILTHSGCGSEIDQHDFVMRLNLAPVSGYEKDVGGKTNFTAVNNVIIHRFYENIQKRNQKMHRYVNQLKDLKDSILWFGYNKSAKVPAMGNANNKMQTILRTTKMNPSKMKYQLAYSIVPVWPTIISRAWNTSQGTSEGYIVFTLATLFCDKIDLYGFWPFHIGPQGNPVSHHYYDQRSRYTKKKQTMPNENKVLLELNRREIIRWVTSPCVTSKHNQSLNS</sequence>
<proteinExistence type="inferred from homology"/>
<dbReference type="RefSeq" id="XP_006815932.1">
    <property type="nucleotide sequence ID" value="XM_006815869.1"/>
</dbReference>
<organism evidence="12 13">
    <name type="scientific">Saccoglossus kowalevskii</name>
    <name type="common">Acorn worm</name>
    <dbReference type="NCBI Taxonomy" id="10224"/>
    <lineage>
        <taxon>Eukaryota</taxon>
        <taxon>Metazoa</taxon>
        <taxon>Hemichordata</taxon>
        <taxon>Enteropneusta</taxon>
        <taxon>Harrimaniidae</taxon>
        <taxon>Saccoglossus</taxon>
    </lineage>
</organism>
<dbReference type="CDD" id="cd23963">
    <property type="entry name" value="GT29_ST8SIA"/>
    <property type="match status" value="1"/>
</dbReference>
<keyword evidence="3" id="KW-0328">Glycosyltransferase</keyword>
<dbReference type="Gene3D" id="3.90.1480.20">
    <property type="entry name" value="Glycosyl transferase family 29"/>
    <property type="match status" value="1"/>
</dbReference>
<dbReference type="PANTHER" id="PTHR11987:SF53">
    <property type="entry name" value="ALPHA-2,8-SIALYLTRANSFERASE 8F-LIKE"/>
    <property type="match status" value="1"/>
</dbReference>
<evidence type="ECO:0000313" key="12">
    <source>
        <dbReference type="Proteomes" id="UP000694865"/>
    </source>
</evidence>
<name>A0ABM0M7E1_SACKO</name>
<dbReference type="InterPro" id="IPR038578">
    <property type="entry name" value="GT29-like_sf"/>
</dbReference>
<comment type="similarity">
    <text evidence="2">Belongs to the glycosyltransferase 29 family.</text>
</comment>
<evidence type="ECO:0000256" key="7">
    <source>
        <dbReference type="ARBA" id="ARBA00022989"/>
    </source>
</evidence>
<dbReference type="Proteomes" id="UP000694865">
    <property type="component" value="Unplaced"/>
</dbReference>
<keyword evidence="7 11" id="KW-1133">Transmembrane helix</keyword>
<keyword evidence="10" id="KW-0325">Glycoprotein</keyword>
<evidence type="ECO:0000256" key="9">
    <source>
        <dbReference type="ARBA" id="ARBA00023136"/>
    </source>
</evidence>
<protein>
    <submittedName>
        <fullName evidence="13">CMP-N-acetylneuraminate-poly-alpha-2, 8-sialyltransferase-like isoform X1</fullName>
    </submittedName>
</protein>
<evidence type="ECO:0000256" key="2">
    <source>
        <dbReference type="ARBA" id="ARBA00006003"/>
    </source>
</evidence>
<evidence type="ECO:0000256" key="11">
    <source>
        <dbReference type="SAM" id="Phobius"/>
    </source>
</evidence>
<evidence type="ECO:0000256" key="1">
    <source>
        <dbReference type="ARBA" id="ARBA00004323"/>
    </source>
</evidence>
<reference evidence="13" key="1">
    <citation type="submission" date="2025-08" db="UniProtKB">
        <authorList>
            <consortium name="RefSeq"/>
        </authorList>
    </citation>
    <scope>IDENTIFICATION</scope>
    <source>
        <tissue evidence="13">Testes</tissue>
    </source>
</reference>
<keyword evidence="8" id="KW-0333">Golgi apparatus</keyword>
<evidence type="ECO:0000256" key="5">
    <source>
        <dbReference type="ARBA" id="ARBA00022692"/>
    </source>
</evidence>
<feature type="transmembrane region" description="Helical" evidence="11">
    <location>
        <begin position="12"/>
        <end position="29"/>
    </location>
</feature>
<accession>A0ABM0M7E1</accession>
<evidence type="ECO:0000256" key="6">
    <source>
        <dbReference type="ARBA" id="ARBA00022968"/>
    </source>
</evidence>
<dbReference type="GeneID" id="100369813"/>
<evidence type="ECO:0000256" key="8">
    <source>
        <dbReference type="ARBA" id="ARBA00023034"/>
    </source>
</evidence>
<dbReference type="InterPro" id="IPR001675">
    <property type="entry name" value="Glyco_trans_29"/>
</dbReference>
<evidence type="ECO:0000256" key="10">
    <source>
        <dbReference type="ARBA" id="ARBA00023180"/>
    </source>
</evidence>